<comment type="subcellular location">
    <subcellularLocation>
        <location evidence="1">Membrane</location>
        <topology evidence="1">Multi-pass membrane protein</topology>
    </subcellularLocation>
</comment>
<dbReference type="EMBL" id="MGHS01000031">
    <property type="protein sequence ID" value="OGM76360.1"/>
    <property type="molecule type" value="Genomic_DNA"/>
</dbReference>
<evidence type="ECO:0000259" key="10">
    <source>
        <dbReference type="Pfam" id="PF04138"/>
    </source>
</evidence>
<evidence type="ECO:0000256" key="6">
    <source>
        <dbReference type="ARBA" id="ARBA00022989"/>
    </source>
</evidence>
<dbReference type="PANTHER" id="PTHR43398">
    <property type="entry name" value="DOLICHOL-PHOSPHATE MANNOSYLTRANSFERASE SUBUNIT 1"/>
    <property type="match status" value="1"/>
</dbReference>
<dbReference type="InterPro" id="IPR039528">
    <property type="entry name" value="DPM1-like"/>
</dbReference>
<dbReference type="Pfam" id="PF00535">
    <property type="entry name" value="Glycos_transf_2"/>
    <property type="match status" value="1"/>
</dbReference>
<feature type="transmembrane region" description="Helical" evidence="8">
    <location>
        <begin position="352"/>
        <end position="374"/>
    </location>
</feature>
<feature type="transmembrane region" description="Helical" evidence="8">
    <location>
        <begin position="282"/>
        <end position="299"/>
    </location>
</feature>
<dbReference type="STRING" id="1802532.A2210_01650"/>
<dbReference type="GO" id="GO:0009247">
    <property type="term" value="P:glycolipid biosynthetic process"/>
    <property type="evidence" value="ECO:0007669"/>
    <property type="project" value="TreeGrafter"/>
</dbReference>
<dbReference type="GO" id="GO:0000271">
    <property type="term" value="P:polysaccharide biosynthetic process"/>
    <property type="evidence" value="ECO:0007669"/>
    <property type="project" value="InterPro"/>
</dbReference>
<evidence type="ECO:0000256" key="5">
    <source>
        <dbReference type="ARBA" id="ARBA00022692"/>
    </source>
</evidence>
<organism evidence="11 12">
    <name type="scientific">Candidatus Woesebacteria bacterium RIFOXYA1_FULL_40_18</name>
    <dbReference type="NCBI Taxonomy" id="1802532"/>
    <lineage>
        <taxon>Bacteria</taxon>
        <taxon>Candidatus Woeseibacteriota</taxon>
    </lineage>
</organism>
<accession>A0A1F8CJ64</accession>
<keyword evidence="7 8" id="KW-0472">Membrane</keyword>
<evidence type="ECO:0000256" key="1">
    <source>
        <dbReference type="ARBA" id="ARBA00004141"/>
    </source>
</evidence>
<feature type="transmembrane region" description="Helical" evidence="8">
    <location>
        <begin position="253"/>
        <end position="270"/>
    </location>
</feature>
<proteinExistence type="inferred from homology"/>
<feature type="domain" description="GtrA/DPMS transmembrane" evidence="10">
    <location>
        <begin position="255"/>
        <end position="375"/>
    </location>
</feature>
<keyword evidence="6 8" id="KW-1133">Transmembrane helix</keyword>
<evidence type="ECO:0000256" key="7">
    <source>
        <dbReference type="ARBA" id="ARBA00023136"/>
    </source>
</evidence>
<evidence type="ECO:0000256" key="3">
    <source>
        <dbReference type="ARBA" id="ARBA00022676"/>
    </source>
</evidence>
<dbReference type="GO" id="GO:0016020">
    <property type="term" value="C:membrane"/>
    <property type="evidence" value="ECO:0007669"/>
    <property type="project" value="UniProtKB-SubCell"/>
</dbReference>
<evidence type="ECO:0000256" key="4">
    <source>
        <dbReference type="ARBA" id="ARBA00022679"/>
    </source>
</evidence>
<dbReference type="InterPro" id="IPR007267">
    <property type="entry name" value="GtrA_DPMS_TM"/>
</dbReference>
<dbReference type="Proteomes" id="UP000177855">
    <property type="component" value="Unassembled WGS sequence"/>
</dbReference>
<evidence type="ECO:0000313" key="12">
    <source>
        <dbReference type="Proteomes" id="UP000177855"/>
    </source>
</evidence>
<gene>
    <name evidence="11" type="ORF">A2210_01650</name>
</gene>
<reference evidence="11 12" key="1">
    <citation type="journal article" date="2016" name="Nat. Commun.">
        <title>Thousands of microbial genomes shed light on interconnected biogeochemical processes in an aquifer system.</title>
        <authorList>
            <person name="Anantharaman K."/>
            <person name="Brown C.T."/>
            <person name="Hug L.A."/>
            <person name="Sharon I."/>
            <person name="Castelle C.J."/>
            <person name="Probst A.J."/>
            <person name="Thomas B.C."/>
            <person name="Singh A."/>
            <person name="Wilkins M.J."/>
            <person name="Karaoz U."/>
            <person name="Brodie E.L."/>
            <person name="Williams K.H."/>
            <person name="Hubbard S.S."/>
            <person name="Banfield J.F."/>
        </authorList>
    </citation>
    <scope>NUCLEOTIDE SEQUENCE [LARGE SCALE GENOMIC DNA]</scope>
</reference>
<keyword evidence="5 8" id="KW-0812">Transmembrane</keyword>
<dbReference type="Gene3D" id="3.90.550.10">
    <property type="entry name" value="Spore Coat Polysaccharide Biosynthesis Protein SpsA, Chain A"/>
    <property type="match status" value="1"/>
</dbReference>
<evidence type="ECO:0000256" key="2">
    <source>
        <dbReference type="ARBA" id="ARBA00006739"/>
    </source>
</evidence>
<evidence type="ECO:0008006" key="13">
    <source>
        <dbReference type="Google" id="ProtNLM"/>
    </source>
</evidence>
<dbReference type="Pfam" id="PF04138">
    <property type="entry name" value="GtrA_DPMS_TM"/>
    <property type="match status" value="1"/>
</dbReference>
<dbReference type="GO" id="GO:0004582">
    <property type="term" value="F:dolichyl-phosphate beta-D-mannosyltransferase activity"/>
    <property type="evidence" value="ECO:0007669"/>
    <property type="project" value="InterPro"/>
</dbReference>
<dbReference type="PANTHER" id="PTHR43398:SF1">
    <property type="entry name" value="DOLICHOL-PHOSPHATE MANNOSYLTRANSFERASE SUBUNIT 1"/>
    <property type="match status" value="1"/>
</dbReference>
<dbReference type="InterPro" id="IPR001173">
    <property type="entry name" value="Glyco_trans_2-like"/>
</dbReference>
<evidence type="ECO:0000313" key="11">
    <source>
        <dbReference type="EMBL" id="OGM76360.1"/>
    </source>
</evidence>
<dbReference type="CDD" id="cd06442">
    <property type="entry name" value="DPM1_like"/>
    <property type="match status" value="1"/>
</dbReference>
<feature type="domain" description="Glycosyltransferase 2-like" evidence="9">
    <location>
        <begin position="9"/>
        <end position="176"/>
    </location>
</feature>
<keyword evidence="4" id="KW-0808">Transferase</keyword>
<name>A0A1F8CJ64_9BACT</name>
<dbReference type="AlphaFoldDB" id="A0A1F8CJ64"/>
<evidence type="ECO:0000259" key="9">
    <source>
        <dbReference type="Pfam" id="PF00535"/>
    </source>
</evidence>
<comment type="caution">
    <text evidence="11">The sequence shown here is derived from an EMBL/GenBank/DDBJ whole genome shotgun (WGS) entry which is preliminary data.</text>
</comment>
<dbReference type="SUPFAM" id="SSF53448">
    <property type="entry name" value="Nucleotide-diphospho-sugar transferases"/>
    <property type="match status" value="1"/>
</dbReference>
<keyword evidence="3" id="KW-0328">Glycosyltransferase</keyword>
<sequence>MKIVEKVVIVIPTYNERGNIEPLLSTLRKVFENVPEKWDMNILIVDDSSPDGTGEAVKAEMKKMNNLYLFTNEQKIGLGGAYIKGIGYAIEKLKADLIFEMDADFQHDENLIPRFLEKIDAGADLVLGSRYMEGGSVPKYWGIMRKILSMGGNIFTRVMMLDPSIHDWTTGFRALRPWVFMKVKDQITELKTYSFQISFLYFARKAGAKVAEVPLNFKERRWGESKLPGVEGTIKTFWFVIKTRFFDLLGSRFFKFGVVGFAGFVVNFIFLRLFRSLGFAEVFAWLFSTELAIINNYTLNNIWTFKEVKIGGLKNTVIKFIQFNVTSAGALIIQSIFGPLGVKLVGVEYDYLVLMFVIAVMVLPYNYLMYNLVIWKTWKLPWKRNSTKD</sequence>
<comment type="similarity">
    <text evidence="2">Belongs to the glycosyltransferase 2 family.</text>
</comment>
<dbReference type="InterPro" id="IPR029044">
    <property type="entry name" value="Nucleotide-diphossugar_trans"/>
</dbReference>
<feature type="transmembrane region" description="Helical" evidence="8">
    <location>
        <begin position="320"/>
        <end position="340"/>
    </location>
</feature>
<protein>
    <recommendedName>
        <fullName evidence="13">Glycosyl transferase family 2</fullName>
    </recommendedName>
</protein>
<evidence type="ECO:0000256" key="8">
    <source>
        <dbReference type="SAM" id="Phobius"/>
    </source>
</evidence>